<sequence length="115" mass="11735">MSGLQALGISGAVLVPVIVLVLLAVATPRLLARVVGRGARAAAVNLTLSALLLTVVSGGYFAVDYLLRDPRVLGALGARPVSALAHFGWLGLMAGLVWGPVMLLSLTALPQQGGR</sequence>
<accession>A0ABV7ALP4</accession>
<feature type="transmembrane region" description="Helical" evidence="1">
    <location>
        <begin position="6"/>
        <end position="31"/>
    </location>
</feature>
<dbReference type="Proteomes" id="UP001595443">
    <property type="component" value="Unassembled WGS sequence"/>
</dbReference>
<feature type="transmembrane region" description="Helical" evidence="1">
    <location>
        <begin position="83"/>
        <end position="109"/>
    </location>
</feature>
<keyword evidence="1" id="KW-0812">Transmembrane</keyword>
<evidence type="ECO:0000256" key="1">
    <source>
        <dbReference type="SAM" id="Phobius"/>
    </source>
</evidence>
<proteinExistence type="predicted"/>
<feature type="transmembrane region" description="Helical" evidence="1">
    <location>
        <begin position="43"/>
        <end position="63"/>
    </location>
</feature>
<protein>
    <submittedName>
        <fullName evidence="2">Uncharacterized protein</fullName>
    </submittedName>
</protein>
<dbReference type="RefSeq" id="WP_377835224.1">
    <property type="nucleotide sequence ID" value="NZ_JBHRSK010000018.1"/>
</dbReference>
<gene>
    <name evidence="2" type="ORF">ACFOES_19820</name>
</gene>
<keyword evidence="1" id="KW-1133">Transmembrane helix</keyword>
<organism evidence="2 3">
    <name type="scientific">Acidimangrovimonas pyrenivorans</name>
    <dbReference type="NCBI Taxonomy" id="2030798"/>
    <lineage>
        <taxon>Bacteria</taxon>
        <taxon>Pseudomonadati</taxon>
        <taxon>Pseudomonadota</taxon>
        <taxon>Alphaproteobacteria</taxon>
        <taxon>Rhodobacterales</taxon>
        <taxon>Paracoccaceae</taxon>
        <taxon>Acidimangrovimonas</taxon>
    </lineage>
</organism>
<keyword evidence="3" id="KW-1185">Reference proteome</keyword>
<name>A0ABV7ALP4_9RHOB</name>
<keyword evidence="1" id="KW-0472">Membrane</keyword>
<comment type="caution">
    <text evidence="2">The sequence shown here is derived from an EMBL/GenBank/DDBJ whole genome shotgun (WGS) entry which is preliminary data.</text>
</comment>
<evidence type="ECO:0000313" key="2">
    <source>
        <dbReference type="EMBL" id="MFC2970351.1"/>
    </source>
</evidence>
<evidence type="ECO:0000313" key="3">
    <source>
        <dbReference type="Proteomes" id="UP001595443"/>
    </source>
</evidence>
<reference evidence="3" key="1">
    <citation type="journal article" date="2019" name="Int. J. Syst. Evol. Microbiol.">
        <title>The Global Catalogue of Microorganisms (GCM) 10K type strain sequencing project: providing services to taxonomists for standard genome sequencing and annotation.</title>
        <authorList>
            <consortium name="The Broad Institute Genomics Platform"/>
            <consortium name="The Broad Institute Genome Sequencing Center for Infectious Disease"/>
            <person name="Wu L."/>
            <person name="Ma J."/>
        </authorList>
    </citation>
    <scope>NUCLEOTIDE SEQUENCE [LARGE SCALE GENOMIC DNA]</scope>
    <source>
        <strain evidence="3">KCTC 62192</strain>
    </source>
</reference>
<dbReference type="EMBL" id="JBHRSK010000018">
    <property type="protein sequence ID" value="MFC2970351.1"/>
    <property type="molecule type" value="Genomic_DNA"/>
</dbReference>